<name>A0A9D4D2P7_DREPO</name>
<evidence type="ECO:0000313" key="2">
    <source>
        <dbReference type="Proteomes" id="UP000828390"/>
    </source>
</evidence>
<dbReference type="Proteomes" id="UP000828390">
    <property type="component" value="Unassembled WGS sequence"/>
</dbReference>
<dbReference type="EMBL" id="JAIWYP010000011">
    <property type="protein sequence ID" value="KAH3736836.1"/>
    <property type="molecule type" value="Genomic_DNA"/>
</dbReference>
<reference evidence="1" key="1">
    <citation type="journal article" date="2019" name="bioRxiv">
        <title>The Genome of the Zebra Mussel, Dreissena polymorpha: A Resource for Invasive Species Research.</title>
        <authorList>
            <person name="McCartney M.A."/>
            <person name="Auch B."/>
            <person name="Kono T."/>
            <person name="Mallez S."/>
            <person name="Zhang Y."/>
            <person name="Obille A."/>
            <person name="Becker A."/>
            <person name="Abrahante J.E."/>
            <person name="Garbe J."/>
            <person name="Badalamenti J.P."/>
            <person name="Herman A."/>
            <person name="Mangelson H."/>
            <person name="Liachko I."/>
            <person name="Sullivan S."/>
            <person name="Sone E.D."/>
            <person name="Koren S."/>
            <person name="Silverstein K.A.T."/>
            <person name="Beckman K.B."/>
            <person name="Gohl D.M."/>
        </authorList>
    </citation>
    <scope>NUCLEOTIDE SEQUENCE</scope>
    <source>
        <strain evidence="1">Duluth1</strain>
        <tissue evidence="1">Whole animal</tissue>
    </source>
</reference>
<protein>
    <submittedName>
        <fullName evidence="1">Uncharacterized protein</fullName>
    </submittedName>
</protein>
<comment type="caution">
    <text evidence="1">The sequence shown here is derived from an EMBL/GenBank/DDBJ whole genome shotgun (WGS) entry which is preliminary data.</text>
</comment>
<evidence type="ECO:0000313" key="1">
    <source>
        <dbReference type="EMBL" id="KAH3736836.1"/>
    </source>
</evidence>
<organism evidence="1 2">
    <name type="scientific">Dreissena polymorpha</name>
    <name type="common">Zebra mussel</name>
    <name type="synonym">Mytilus polymorpha</name>
    <dbReference type="NCBI Taxonomy" id="45954"/>
    <lineage>
        <taxon>Eukaryota</taxon>
        <taxon>Metazoa</taxon>
        <taxon>Spiralia</taxon>
        <taxon>Lophotrochozoa</taxon>
        <taxon>Mollusca</taxon>
        <taxon>Bivalvia</taxon>
        <taxon>Autobranchia</taxon>
        <taxon>Heteroconchia</taxon>
        <taxon>Euheterodonta</taxon>
        <taxon>Imparidentia</taxon>
        <taxon>Neoheterodontei</taxon>
        <taxon>Myida</taxon>
        <taxon>Dreissenoidea</taxon>
        <taxon>Dreissenidae</taxon>
        <taxon>Dreissena</taxon>
    </lineage>
</organism>
<accession>A0A9D4D2P7</accession>
<reference evidence="1" key="2">
    <citation type="submission" date="2020-11" db="EMBL/GenBank/DDBJ databases">
        <authorList>
            <person name="McCartney M.A."/>
            <person name="Auch B."/>
            <person name="Kono T."/>
            <person name="Mallez S."/>
            <person name="Becker A."/>
            <person name="Gohl D.M."/>
            <person name="Silverstein K.A.T."/>
            <person name="Koren S."/>
            <person name="Bechman K.B."/>
            <person name="Herman A."/>
            <person name="Abrahante J.E."/>
            <person name="Garbe J."/>
        </authorList>
    </citation>
    <scope>NUCLEOTIDE SEQUENCE</scope>
    <source>
        <strain evidence="1">Duluth1</strain>
        <tissue evidence="1">Whole animal</tissue>
    </source>
</reference>
<gene>
    <name evidence="1" type="ORF">DPMN_043410</name>
</gene>
<keyword evidence="2" id="KW-1185">Reference proteome</keyword>
<sequence>MTNVHEVSQPTVSRVITQVTEALTEPEIVRQFISLPTAPGKIRQIKEDFYNIAIFPNVIGVIDDTLVQRQAQVVDEPAYVNRI</sequence>
<proteinExistence type="predicted"/>
<dbReference type="AlphaFoldDB" id="A0A9D4D2P7"/>